<dbReference type="Pfam" id="PF17667">
    <property type="entry name" value="Pkinase_fungal"/>
    <property type="match status" value="2"/>
</dbReference>
<protein>
    <recommendedName>
        <fullName evidence="1">Protein kinase domain-containing protein</fullName>
    </recommendedName>
</protein>
<dbReference type="InterPro" id="IPR011009">
    <property type="entry name" value="Kinase-like_dom_sf"/>
</dbReference>
<dbReference type="PANTHER" id="PTHR38248">
    <property type="entry name" value="FUNK1 6"/>
    <property type="match status" value="1"/>
</dbReference>
<evidence type="ECO:0000259" key="1">
    <source>
        <dbReference type="PROSITE" id="PS50011"/>
    </source>
</evidence>
<dbReference type="GO" id="GO:0005524">
    <property type="term" value="F:ATP binding"/>
    <property type="evidence" value="ECO:0007669"/>
    <property type="project" value="InterPro"/>
</dbReference>
<proteinExistence type="predicted"/>
<organism evidence="2 3">
    <name type="scientific">Coemansia javaensis</name>
    <dbReference type="NCBI Taxonomy" id="2761396"/>
    <lineage>
        <taxon>Eukaryota</taxon>
        <taxon>Fungi</taxon>
        <taxon>Fungi incertae sedis</taxon>
        <taxon>Zoopagomycota</taxon>
        <taxon>Kickxellomycotina</taxon>
        <taxon>Kickxellomycetes</taxon>
        <taxon>Kickxellales</taxon>
        <taxon>Kickxellaceae</taxon>
        <taxon>Coemansia</taxon>
    </lineage>
</organism>
<keyword evidence="3" id="KW-1185">Reference proteome</keyword>
<dbReference type="SUPFAM" id="SSF56112">
    <property type="entry name" value="Protein kinase-like (PK-like)"/>
    <property type="match status" value="1"/>
</dbReference>
<evidence type="ECO:0000313" key="2">
    <source>
        <dbReference type="EMBL" id="KAJ2776263.1"/>
    </source>
</evidence>
<name>A0A9W8H4Y3_9FUNG</name>
<dbReference type="Gene3D" id="1.10.510.10">
    <property type="entry name" value="Transferase(Phosphotransferase) domain 1"/>
    <property type="match status" value="1"/>
</dbReference>
<sequence>MQDEPRVDAKLQERRERIIDALVDYQKKMSFRGLLSELGEADAYDRYTKSFPNLFLDLAEVAPAFINSRMEAQSGLSAAAAEGEYKFIGKRNEAAITSYFFELYKRMGKAARAAAGPAGTEAPTLLYRLKDHQNAPITGSNHRPDGALYYPWTTLDMAAVHIGVEAKLSSAPITPSDKGFGQMADYACAVWEKQPTRSFVPVLFLHGENATILVFTRSMWCSVPLGALFYSEQMPVDVEIDAVRRSMVDLWFMLTLPPDRFGHICDVYKAADALTFTHAENEVAATAKISMDEGSDVVSLANPIPCVVYPRSRLAHLFDAKYRDMRVILKLSWTQHDRLPESAVYEVLAGKGVSGIPKVYDCGLLEPNMFGFKLEYLVLEHCGDRLDKYLADATKRNADDREAGRRLSEVIEQASQCLVDARVAGVLHRDLSLGNIAVADGRATVIDWGYAKIVDESPEMKRAAEKWGFDVGTVMATEADHDALTGTVLYMSIPVLMQATGRDLMDDLESLFYVALHAVSRLKNGPGSSVGDGFRFFNANLAMVRATALSLPGGYLRYFGIHSPHDDIRKALEALHRFLFWSSTGYVGLELVHDPKYEREVDLELAASFMNAKTVERLKGFLGGAEAAHALPAAPETRPAKRARSAIEAE</sequence>
<gene>
    <name evidence="2" type="ORF">H4R18_005764</name>
</gene>
<dbReference type="InterPro" id="IPR040976">
    <property type="entry name" value="Pkinase_fungal"/>
</dbReference>
<reference evidence="2" key="1">
    <citation type="submission" date="2022-07" db="EMBL/GenBank/DDBJ databases">
        <title>Phylogenomic reconstructions and comparative analyses of Kickxellomycotina fungi.</title>
        <authorList>
            <person name="Reynolds N.K."/>
            <person name="Stajich J.E."/>
            <person name="Barry K."/>
            <person name="Grigoriev I.V."/>
            <person name="Crous P."/>
            <person name="Smith M.E."/>
        </authorList>
    </citation>
    <scope>NUCLEOTIDE SEQUENCE</scope>
    <source>
        <strain evidence="2">NBRC 105414</strain>
    </source>
</reference>
<evidence type="ECO:0000313" key="3">
    <source>
        <dbReference type="Proteomes" id="UP001140217"/>
    </source>
</evidence>
<dbReference type="EMBL" id="JANBUL010000379">
    <property type="protein sequence ID" value="KAJ2776263.1"/>
    <property type="molecule type" value="Genomic_DNA"/>
</dbReference>
<dbReference type="GO" id="GO:0004672">
    <property type="term" value="F:protein kinase activity"/>
    <property type="evidence" value="ECO:0007669"/>
    <property type="project" value="InterPro"/>
</dbReference>
<dbReference type="OrthoDB" id="5592585at2759"/>
<dbReference type="AlphaFoldDB" id="A0A9W8H4Y3"/>
<comment type="caution">
    <text evidence="2">The sequence shown here is derived from an EMBL/GenBank/DDBJ whole genome shotgun (WGS) entry which is preliminary data.</text>
</comment>
<feature type="domain" description="Protein kinase" evidence="1">
    <location>
        <begin position="250"/>
        <end position="579"/>
    </location>
</feature>
<dbReference type="Proteomes" id="UP001140217">
    <property type="component" value="Unassembled WGS sequence"/>
</dbReference>
<dbReference type="InterPro" id="IPR000719">
    <property type="entry name" value="Prot_kinase_dom"/>
</dbReference>
<dbReference type="PROSITE" id="PS50011">
    <property type="entry name" value="PROTEIN_KINASE_DOM"/>
    <property type="match status" value="1"/>
</dbReference>
<dbReference type="PANTHER" id="PTHR38248:SF2">
    <property type="entry name" value="FUNK1 11"/>
    <property type="match status" value="1"/>
</dbReference>
<accession>A0A9W8H4Y3</accession>